<name>A0A9P6BWC5_9AGAR</name>
<dbReference type="Proteomes" id="UP000807342">
    <property type="component" value="Unassembled WGS sequence"/>
</dbReference>
<sequence length="102" mass="11087">MSRSTMGSSSLPQVTHHDTKYYMEPLIFLFASASKAKIIAIDAQEWLAVVEKVSKDRADIPAAPLLQFYSEYLSGSSVHLGTAKAGEASQAIGYDLGMVFRS</sequence>
<accession>A0A9P6BWC5</accession>
<dbReference type="EMBL" id="MU152384">
    <property type="protein sequence ID" value="KAF9440619.1"/>
    <property type="molecule type" value="Genomic_DNA"/>
</dbReference>
<dbReference type="AlphaFoldDB" id="A0A9P6BWC5"/>
<keyword evidence="2" id="KW-1185">Reference proteome</keyword>
<reference evidence="1" key="1">
    <citation type="submission" date="2020-11" db="EMBL/GenBank/DDBJ databases">
        <authorList>
            <consortium name="DOE Joint Genome Institute"/>
            <person name="Ahrendt S."/>
            <person name="Riley R."/>
            <person name="Andreopoulos W."/>
            <person name="Labutti K."/>
            <person name="Pangilinan J."/>
            <person name="Ruiz-Duenas F.J."/>
            <person name="Barrasa J.M."/>
            <person name="Sanchez-Garcia M."/>
            <person name="Camarero S."/>
            <person name="Miyauchi S."/>
            <person name="Serrano A."/>
            <person name="Linde D."/>
            <person name="Babiker R."/>
            <person name="Drula E."/>
            <person name="Ayuso-Fernandez I."/>
            <person name="Pacheco R."/>
            <person name="Padilla G."/>
            <person name="Ferreira P."/>
            <person name="Barriuso J."/>
            <person name="Kellner H."/>
            <person name="Castanera R."/>
            <person name="Alfaro M."/>
            <person name="Ramirez L."/>
            <person name="Pisabarro A.G."/>
            <person name="Kuo A."/>
            <person name="Tritt A."/>
            <person name="Lipzen A."/>
            <person name="He G."/>
            <person name="Yan M."/>
            <person name="Ng V."/>
            <person name="Cullen D."/>
            <person name="Martin F."/>
            <person name="Rosso M.-N."/>
            <person name="Henrissat B."/>
            <person name="Hibbett D."/>
            <person name="Martinez A.T."/>
            <person name="Grigoriev I.V."/>
        </authorList>
    </citation>
    <scope>NUCLEOTIDE SEQUENCE</scope>
    <source>
        <strain evidence="1">MF-IS2</strain>
    </source>
</reference>
<protein>
    <submittedName>
        <fullName evidence="1">Uncharacterized protein</fullName>
    </submittedName>
</protein>
<organism evidence="1 2">
    <name type="scientific">Macrolepiota fuliginosa MF-IS2</name>
    <dbReference type="NCBI Taxonomy" id="1400762"/>
    <lineage>
        <taxon>Eukaryota</taxon>
        <taxon>Fungi</taxon>
        <taxon>Dikarya</taxon>
        <taxon>Basidiomycota</taxon>
        <taxon>Agaricomycotina</taxon>
        <taxon>Agaricomycetes</taxon>
        <taxon>Agaricomycetidae</taxon>
        <taxon>Agaricales</taxon>
        <taxon>Agaricineae</taxon>
        <taxon>Agaricaceae</taxon>
        <taxon>Macrolepiota</taxon>
    </lineage>
</organism>
<proteinExistence type="predicted"/>
<gene>
    <name evidence="1" type="ORF">P691DRAFT_801748</name>
</gene>
<comment type="caution">
    <text evidence="1">The sequence shown here is derived from an EMBL/GenBank/DDBJ whole genome shotgun (WGS) entry which is preliminary data.</text>
</comment>
<evidence type="ECO:0000313" key="1">
    <source>
        <dbReference type="EMBL" id="KAF9440619.1"/>
    </source>
</evidence>
<evidence type="ECO:0000313" key="2">
    <source>
        <dbReference type="Proteomes" id="UP000807342"/>
    </source>
</evidence>